<dbReference type="AlphaFoldDB" id="A0A1G4I367"/>
<evidence type="ECO:0000313" key="3">
    <source>
        <dbReference type="Proteomes" id="UP000195570"/>
    </source>
</evidence>
<name>A0A1G4I367_TRYEQ</name>
<dbReference type="RefSeq" id="XP_067077710.1">
    <property type="nucleotide sequence ID" value="XM_067221609.1"/>
</dbReference>
<dbReference type="InterPro" id="IPR027623">
    <property type="entry name" value="AmmeMemoSam_A"/>
</dbReference>
<sequence>MVNATPDMARYCCAVIHSKLRGEKTPEPPASITNEPSPIFVSLKTLDGDLRGCIGNFSAEPLHKQLRDYAVAAAFQDNRFPSVTLAELPMLSCSVCLLHSFEKAHRWDDWEIGVHGIRIRYKNYSATYLPSVMPEQRWDHIQAIRSLMRKAGCGEEVSDAILNELDVTRYQESKSTVAFKSANLGSLPC</sequence>
<accession>A0A1G4I367</accession>
<feature type="domain" description="AMMECR1" evidence="1">
    <location>
        <begin position="1"/>
        <end position="186"/>
    </location>
</feature>
<dbReference type="InterPro" id="IPR036071">
    <property type="entry name" value="AMMECR1_dom_sf"/>
</dbReference>
<dbReference type="Gene3D" id="3.30.700.20">
    <property type="entry name" value="Hypothetical protein ph0010, domain 1"/>
    <property type="match status" value="1"/>
</dbReference>
<dbReference type="Proteomes" id="UP000195570">
    <property type="component" value="Unassembled WGS sequence"/>
</dbReference>
<dbReference type="InterPro" id="IPR023473">
    <property type="entry name" value="AMMECR1"/>
</dbReference>
<dbReference type="FunFam" id="3.30.1490.150:FF:000003">
    <property type="entry name" value="Uncharacterized protein, PH0010 family/AmmeMemoRadiSam system protein A, putative"/>
    <property type="match status" value="1"/>
</dbReference>
<proteinExistence type="predicted"/>
<dbReference type="NCBIfam" id="TIGR04335">
    <property type="entry name" value="AmmeMemoSam_A"/>
    <property type="match status" value="1"/>
</dbReference>
<dbReference type="EMBL" id="CZPT02000526">
    <property type="protein sequence ID" value="SCU66248.1"/>
    <property type="molecule type" value="Genomic_DNA"/>
</dbReference>
<dbReference type="NCBIfam" id="TIGR00296">
    <property type="entry name" value="TIGR00296 family protein"/>
    <property type="match status" value="1"/>
</dbReference>
<dbReference type="InterPro" id="IPR002733">
    <property type="entry name" value="AMMECR1_domain"/>
</dbReference>
<dbReference type="PROSITE" id="PS51112">
    <property type="entry name" value="AMMECR1"/>
    <property type="match status" value="1"/>
</dbReference>
<dbReference type="GeneID" id="92381069"/>
<keyword evidence="3" id="KW-1185">Reference proteome</keyword>
<dbReference type="Gene3D" id="3.30.1490.150">
    <property type="entry name" value="Hypothetical protein ph0010, domain 2"/>
    <property type="match status" value="1"/>
</dbReference>
<dbReference type="SUPFAM" id="SSF143447">
    <property type="entry name" value="AMMECR1-like"/>
    <property type="match status" value="1"/>
</dbReference>
<dbReference type="PANTHER" id="PTHR13016">
    <property type="entry name" value="AMMECR1 HOMOLOG"/>
    <property type="match status" value="1"/>
</dbReference>
<dbReference type="PANTHER" id="PTHR13016:SF0">
    <property type="entry name" value="AMME SYNDROME CANDIDATE GENE 1 PROTEIN"/>
    <property type="match status" value="1"/>
</dbReference>
<reference evidence="2" key="1">
    <citation type="submission" date="2016-09" db="EMBL/GenBank/DDBJ databases">
        <authorList>
            <person name="Hebert L."/>
            <person name="Moumen B."/>
        </authorList>
    </citation>
    <scope>NUCLEOTIDE SEQUENCE [LARGE SCALE GENOMIC DNA]</scope>
    <source>
        <strain evidence="2">OVI</strain>
    </source>
</reference>
<organism evidence="2 3">
    <name type="scientific">Trypanosoma equiperdum</name>
    <dbReference type="NCBI Taxonomy" id="5694"/>
    <lineage>
        <taxon>Eukaryota</taxon>
        <taxon>Discoba</taxon>
        <taxon>Euglenozoa</taxon>
        <taxon>Kinetoplastea</taxon>
        <taxon>Metakinetoplastina</taxon>
        <taxon>Trypanosomatida</taxon>
        <taxon>Trypanosomatidae</taxon>
        <taxon>Trypanosoma</taxon>
    </lineage>
</organism>
<comment type="caution">
    <text evidence="2">The sequence shown here is derived from an EMBL/GenBank/DDBJ whole genome shotgun (WGS) entry which is preliminary data.</text>
</comment>
<protein>
    <submittedName>
        <fullName evidence="2">Uncharacterized protein, PH0010 family/AmmeMemoRadiSam system protein A, putative</fullName>
    </submittedName>
</protein>
<evidence type="ECO:0000313" key="2">
    <source>
        <dbReference type="EMBL" id="SCU66248.1"/>
    </source>
</evidence>
<dbReference type="FunFam" id="3.30.700.20:FF:000003">
    <property type="entry name" value="Uncharacterized protein, PH0010 family/AmmeMemoRadiSam system protein A, putative"/>
    <property type="match status" value="1"/>
</dbReference>
<gene>
    <name evidence="2" type="ORF">TEOVI_000713500</name>
</gene>
<dbReference type="InterPro" id="IPR027485">
    <property type="entry name" value="AMMECR1_N"/>
</dbReference>
<dbReference type="VEuPathDB" id="TriTrypDB:TEOVI_000713500"/>
<dbReference type="Pfam" id="PF01871">
    <property type="entry name" value="AMMECR1"/>
    <property type="match status" value="1"/>
</dbReference>
<evidence type="ECO:0000259" key="1">
    <source>
        <dbReference type="PROSITE" id="PS51112"/>
    </source>
</evidence>